<dbReference type="SUPFAM" id="SSF53335">
    <property type="entry name" value="S-adenosyl-L-methionine-dependent methyltransferases"/>
    <property type="match status" value="1"/>
</dbReference>
<dbReference type="AlphaFoldDB" id="A0A3N2RAE5"/>
<dbReference type="EMBL" id="RDRB01000001">
    <property type="protein sequence ID" value="ROU04398.1"/>
    <property type="molecule type" value="Genomic_DNA"/>
</dbReference>
<evidence type="ECO:0000313" key="1">
    <source>
        <dbReference type="EMBL" id="ROU04398.1"/>
    </source>
</evidence>
<evidence type="ECO:0000313" key="2">
    <source>
        <dbReference type="Proteomes" id="UP000268016"/>
    </source>
</evidence>
<reference evidence="1 2" key="1">
    <citation type="submission" date="2018-10" db="EMBL/GenBank/DDBJ databases">
        <title>Histidinibacterium lentulum gen. nov., sp. nov., a marine bacterium from the culture broth of Picochlorum sp. 122.</title>
        <authorList>
            <person name="Wang G."/>
        </authorList>
    </citation>
    <scope>NUCLEOTIDE SEQUENCE [LARGE SCALE GENOMIC DNA]</scope>
    <source>
        <strain evidence="1 2">B17</strain>
    </source>
</reference>
<gene>
    <name evidence="1" type="ORF">EAT49_01550</name>
</gene>
<evidence type="ECO:0008006" key="3">
    <source>
        <dbReference type="Google" id="ProtNLM"/>
    </source>
</evidence>
<sequence length="186" mass="21411">MTLPEREADWLCEMYARAEVILEYGAGGSTVIAAELGKRVTAVESDAGWVEQMQGWFRANPVPYRPVLHHVDIGPTTRWGMPQNHLRYGQFVKYPLEIWDTDMPQPDLVLIDGRFRVGCLLACLFRSQAPVTVLFDDYVTREEYHVVEAFADRVANRGRMARFEVTPRAIRNDELLEVIGLMQRKR</sequence>
<dbReference type="InterPro" id="IPR029063">
    <property type="entry name" value="SAM-dependent_MTases_sf"/>
</dbReference>
<comment type="caution">
    <text evidence="1">The sequence shown here is derived from an EMBL/GenBank/DDBJ whole genome shotgun (WGS) entry which is preliminary data.</text>
</comment>
<proteinExistence type="predicted"/>
<protein>
    <recommendedName>
        <fullName evidence="3">Class I SAM-dependent methyltransferase</fullName>
    </recommendedName>
</protein>
<accession>A0A3N2RAE5</accession>
<dbReference type="Proteomes" id="UP000268016">
    <property type="component" value="Unassembled WGS sequence"/>
</dbReference>
<keyword evidence="2" id="KW-1185">Reference proteome</keyword>
<dbReference type="OrthoDB" id="7445868at2"/>
<name>A0A3N2RAE5_9RHOB</name>
<dbReference type="Gene3D" id="3.40.50.150">
    <property type="entry name" value="Vaccinia Virus protein VP39"/>
    <property type="match status" value="1"/>
</dbReference>
<organism evidence="1 2">
    <name type="scientific">Histidinibacterium lentulum</name>
    <dbReference type="NCBI Taxonomy" id="2480588"/>
    <lineage>
        <taxon>Bacteria</taxon>
        <taxon>Pseudomonadati</taxon>
        <taxon>Pseudomonadota</taxon>
        <taxon>Alphaproteobacteria</taxon>
        <taxon>Rhodobacterales</taxon>
        <taxon>Paracoccaceae</taxon>
        <taxon>Histidinibacterium</taxon>
    </lineage>
</organism>